<accession>A0A0W0GJX0</accession>
<dbReference type="PANTHER" id="PTHR31566">
    <property type="entry name" value="CYTOCHROME C BIOGENESIS PROTEIN CCS1, CHLOROPLASTIC"/>
    <property type="match status" value="1"/>
</dbReference>
<proteinExistence type="predicted"/>
<feature type="transmembrane region" description="Helical" evidence="6">
    <location>
        <begin position="390"/>
        <end position="411"/>
    </location>
</feature>
<comment type="subcellular location">
    <subcellularLocation>
        <location evidence="1">Membrane</location>
        <topology evidence="1">Multi-pass membrane protein</topology>
    </subcellularLocation>
</comment>
<keyword evidence="4 6" id="KW-1133">Transmembrane helix</keyword>
<dbReference type="STRING" id="1217799.DEALK_16660"/>
<dbReference type="Proteomes" id="UP000053947">
    <property type="component" value="Unassembled WGS sequence"/>
</dbReference>
<dbReference type="EMBL" id="LFDV01000002">
    <property type="protein sequence ID" value="KTB48819.1"/>
    <property type="molecule type" value="Genomic_DNA"/>
</dbReference>
<dbReference type="GO" id="GO:0017004">
    <property type="term" value="P:cytochrome complex assembly"/>
    <property type="evidence" value="ECO:0007669"/>
    <property type="project" value="UniProtKB-KW"/>
</dbReference>
<sequence length="469" mass="51255">MILNVVLRFFSSVRVALWIILLLAIVSLSGTLLRQMPPVVAADPELVQLWLEQVARPAYGGLTGVFDVLGLFDVFHSPLFIILGSLLIVSITVCSLKRWPSLIKISRGVDNGDALRLLDKGHATRATSRLSAGDGVAAIEQFFTKRNYRLRRQSTGEVELFLADKNRFAPWGTYAIHLSLILLIAGYLVGSYSGYSNNSFIVAEGETRDIGAPYGISVHLESFEDEYYATGAPKDYRAQVQLLSAGAVIKEGLIRVNYPMEYGGLRIYQSFFGSAVRIKVANSSSGAEVFNGSIALADGFTAEGYQRFSGTLDLNAQNLFVYLIAPAAGVDPVIPADSIRLEFYDGEQPEGQFIDFINIPIGQNSEFQGLVFSPEEMTQFSGFQLREDPGLGLVWASLALFMLGLTSVFYFPHRQIIVSIRPDTKGSKISFTTLGKKNQAAIEEMEAFGSAVAATGQIAPKKPGKENMN</sequence>
<evidence type="ECO:0000256" key="1">
    <source>
        <dbReference type="ARBA" id="ARBA00004141"/>
    </source>
</evidence>
<reference evidence="8 9" key="1">
    <citation type="submission" date="2015-06" db="EMBL/GenBank/DDBJ databases">
        <title>Genome sequence of the organohalide-respiring Dehalogenimonas alkenigignens type strain (IP3-3T).</title>
        <authorList>
            <person name="Key T.A."/>
            <person name="Richmond D.P."/>
            <person name="Bowman K.S."/>
            <person name="Cho Y.-J."/>
            <person name="Chun J."/>
            <person name="da Costa M.S."/>
            <person name="Rainey F.A."/>
            <person name="Moe W.M."/>
        </authorList>
    </citation>
    <scope>NUCLEOTIDE SEQUENCE [LARGE SCALE GENOMIC DNA]</scope>
    <source>
        <strain evidence="8 9">IP3-3</strain>
    </source>
</reference>
<dbReference type="InterPro" id="IPR023494">
    <property type="entry name" value="Cyt_c_bgen_Ccs1/CcsB/ResB"/>
</dbReference>
<evidence type="ECO:0000256" key="3">
    <source>
        <dbReference type="ARBA" id="ARBA00022748"/>
    </source>
</evidence>
<evidence type="ECO:0000313" key="8">
    <source>
        <dbReference type="EMBL" id="KTB48819.1"/>
    </source>
</evidence>
<dbReference type="InterPro" id="IPR007816">
    <property type="entry name" value="ResB-like_domain"/>
</dbReference>
<feature type="transmembrane region" description="Helical" evidence="6">
    <location>
        <begin position="171"/>
        <end position="190"/>
    </location>
</feature>
<dbReference type="GO" id="GO:0016020">
    <property type="term" value="C:membrane"/>
    <property type="evidence" value="ECO:0007669"/>
    <property type="project" value="UniProtKB-SubCell"/>
</dbReference>
<keyword evidence="9" id="KW-1185">Reference proteome</keyword>
<dbReference type="Pfam" id="PF05140">
    <property type="entry name" value="ResB"/>
    <property type="match status" value="1"/>
</dbReference>
<name>A0A0W0GJX0_9CHLR</name>
<gene>
    <name evidence="8" type="ORF">DEALK_16660</name>
</gene>
<dbReference type="RefSeq" id="WP_058439748.1">
    <property type="nucleotide sequence ID" value="NZ_KQ758903.1"/>
</dbReference>
<comment type="caution">
    <text evidence="8">The sequence shown here is derived from an EMBL/GenBank/DDBJ whole genome shotgun (WGS) entry which is preliminary data.</text>
</comment>
<protein>
    <submittedName>
        <fullName evidence="8">ResB protein required for cytochrome c biosynthesis</fullName>
    </submittedName>
</protein>
<evidence type="ECO:0000256" key="5">
    <source>
        <dbReference type="ARBA" id="ARBA00023136"/>
    </source>
</evidence>
<keyword evidence="3" id="KW-0201">Cytochrome c-type biogenesis</keyword>
<organism evidence="8 9">
    <name type="scientific">Dehalogenimonas alkenigignens</name>
    <dbReference type="NCBI Taxonomy" id="1217799"/>
    <lineage>
        <taxon>Bacteria</taxon>
        <taxon>Bacillati</taxon>
        <taxon>Chloroflexota</taxon>
        <taxon>Dehalococcoidia</taxon>
        <taxon>Dehalococcoidales</taxon>
        <taxon>Dehalococcoidaceae</taxon>
        <taxon>Dehalogenimonas</taxon>
    </lineage>
</organism>
<evidence type="ECO:0000313" key="9">
    <source>
        <dbReference type="Proteomes" id="UP000053947"/>
    </source>
</evidence>
<evidence type="ECO:0000256" key="4">
    <source>
        <dbReference type="ARBA" id="ARBA00022989"/>
    </source>
</evidence>
<evidence type="ECO:0000256" key="6">
    <source>
        <dbReference type="SAM" id="Phobius"/>
    </source>
</evidence>
<evidence type="ECO:0000256" key="2">
    <source>
        <dbReference type="ARBA" id="ARBA00022692"/>
    </source>
</evidence>
<keyword evidence="5 6" id="KW-0472">Membrane</keyword>
<evidence type="ECO:0000259" key="7">
    <source>
        <dbReference type="Pfam" id="PF05140"/>
    </source>
</evidence>
<feature type="domain" description="ResB-like" evidence="7">
    <location>
        <begin position="13"/>
        <end position="444"/>
    </location>
</feature>
<feature type="transmembrane region" description="Helical" evidence="6">
    <location>
        <begin position="75"/>
        <end position="96"/>
    </location>
</feature>
<keyword evidence="2 6" id="KW-0812">Transmembrane</keyword>
<dbReference type="OrthoDB" id="9770923at2"/>
<dbReference type="AlphaFoldDB" id="A0A0W0GJX0"/>